<evidence type="ECO:0008006" key="4">
    <source>
        <dbReference type="Google" id="ProtNLM"/>
    </source>
</evidence>
<evidence type="ECO:0000313" key="2">
    <source>
        <dbReference type="EMBL" id="MBE1584054.1"/>
    </source>
</evidence>
<comment type="caution">
    <text evidence="2">The sequence shown here is derived from an EMBL/GenBank/DDBJ whole genome shotgun (WGS) entry which is preliminary data.</text>
</comment>
<proteinExistence type="predicted"/>
<dbReference type="InterPro" id="IPR027417">
    <property type="entry name" value="P-loop_NTPase"/>
</dbReference>
<organism evidence="2 3">
    <name type="scientific">Nonomuraea angiospora</name>
    <dbReference type="NCBI Taxonomy" id="46172"/>
    <lineage>
        <taxon>Bacteria</taxon>
        <taxon>Bacillati</taxon>
        <taxon>Actinomycetota</taxon>
        <taxon>Actinomycetes</taxon>
        <taxon>Streptosporangiales</taxon>
        <taxon>Streptosporangiaceae</taxon>
        <taxon>Nonomuraea</taxon>
    </lineage>
</organism>
<dbReference type="EMBL" id="JADBEK010000001">
    <property type="protein sequence ID" value="MBE1584054.1"/>
    <property type="molecule type" value="Genomic_DNA"/>
</dbReference>
<accession>A0ABR9LTS3</accession>
<gene>
    <name evidence="2" type="ORF">H4W80_002312</name>
</gene>
<evidence type="ECO:0000256" key="1">
    <source>
        <dbReference type="SAM" id="MobiDB-lite"/>
    </source>
</evidence>
<keyword evidence="3" id="KW-1185">Reference proteome</keyword>
<reference evidence="2 3" key="1">
    <citation type="submission" date="2020-10" db="EMBL/GenBank/DDBJ databases">
        <title>Sequencing the genomes of 1000 actinobacteria strains.</title>
        <authorList>
            <person name="Klenk H.-P."/>
        </authorList>
    </citation>
    <scope>NUCLEOTIDE SEQUENCE [LARGE SCALE GENOMIC DNA]</scope>
    <source>
        <strain evidence="2 3">DSM 43173</strain>
    </source>
</reference>
<name>A0ABR9LTS3_9ACTN</name>
<dbReference type="RefSeq" id="WP_192785052.1">
    <property type="nucleotide sequence ID" value="NZ_JADBEK010000001.1"/>
</dbReference>
<sequence length="93" mass="10015">MVAQRPVGVPSSAGQCGQDGFGRDLIARRVEARTGHFMPGALFDSQLKTLEPLEADEPGFRVDSTPEPDRVVANLVEEILPDLACTQGQLPEI</sequence>
<protein>
    <recommendedName>
        <fullName evidence="4">Gluconokinase</fullName>
    </recommendedName>
</protein>
<feature type="region of interest" description="Disordered" evidence="1">
    <location>
        <begin position="1"/>
        <end position="20"/>
    </location>
</feature>
<dbReference type="Proteomes" id="UP000633509">
    <property type="component" value="Unassembled WGS sequence"/>
</dbReference>
<evidence type="ECO:0000313" key="3">
    <source>
        <dbReference type="Proteomes" id="UP000633509"/>
    </source>
</evidence>
<dbReference type="Gene3D" id="3.40.50.300">
    <property type="entry name" value="P-loop containing nucleotide triphosphate hydrolases"/>
    <property type="match status" value="1"/>
</dbReference>